<dbReference type="PANTHER" id="PTHR44227">
    <property type="match status" value="1"/>
</dbReference>
<comment type="caution">
    <text evidence="9">The sequence shown here is derived from an EMBL/GenBank/DDBJ whole genome shotgun (WGS) entry which is preliminary data.</text>
</comment>
<feature type="transmembrane region" description="Helical" evidence="7">
    <location>
        <begin position="236"/>
        <end position="256"/>
    </location>
</feature>
<dbReference type="Proteomes" id="UP000288716">
    <property type="component" value="Unassembled WGS sequence"/>
</dbReference>
<evidence type="ECO:0000256" key="6">
    <source>
        <dbReference type="ARBA" id="ARBA00045102"/>
    </source>
</evidence>
<dbReference type="PANTHER" id="PTHR44227:SF3">
    <property type="entry name" value="PROTEIN O-MANNOSYL-TRANSFERASE TMTC4"/>
    <property type="match status" value="1"/>
</dbReference>
<sequence>ITQKYNCLIWRKTDHFMQKDPKSERFTAFRVCAAVGLADLMSAFFALMSLHKYLCFNGSKIKEHGITILGVCCAAEVVFAINERKFSNFVWLHLLLLVSGCVVTVSFRCYLMNFEAPIFQEVDNPASFLESLLFRLLNYNYIYVLNAWIIIHPLWLCFDWSMGCVPLITSFLDLRLLSVFCFWFLFFTLIYQSFYSKNATIRSLLQFCIIFIVIPFVPSSNLFFVVGFVVAERSLYLSSVGFCLLTVTGCLLLSSLKHPALVVFNFDWLTEERLFSSGISVCPLNAKVHYNIAKLAADKGNKTLAVLEYKESLKLNSKYYHAMNNLANILKDLNQT</sequence>
<evidence type="ECO:0000256" key="3">
    <source>
        <dbReference type="ARBA" id="ARBA00022803"/>
    </source>
</evidence>
<evidence type="ECO:0000256" key="4">
    <source>
        <dbReference type="ARBA" id="ARBA00023136"/>
    </source>
</evidence>
<proteinExistence type="predicted"/>
<dbReference type="OrthoDB" id="19588at2759"/>
<evidence type="ECO:0000256" key="5">
    <source>
        <dbReference type="ARBA" id="ARBA00045085"/>
    </source>
</evidence>
<comment type="catalytic activity">
    <reaction evidence="5">
        <text>a di-trans,poly-cis-dolichyl beta-D-mannosyl phosphate + L-threonyl-[protein] = 3-O-(alpha-D-mannosyl)-L-threonyl-[protein] + a di-trans,poly-cis-dolichyl phosphate + H(+)</text>
        <dbReference type="Rhea" id="RHEA:53396"/>
        <dbReference type="Rhea" id="RHEA-COMP:11060"/>
        <dbReference type="Rhea" id="RHEA-COMP:13547"/>
        <dbReference type="Rhea" id="RHEA-COMP:19498"/>
        <dbReference type="Rhea" id="RHEA-COMP:19501"/>
        <dbReference type="ChEBI" id="CHEBI:15378"/>
        <dbReference type="ChEBI" id="CHEBI:30013"/>
        <dbReference type="ChEBI" id="CHEBI:57683"/>
        <dbReference type="ChEBI" id="CHEBI:58211"/>
        <dbReference type="ChEBI" id="CHEBI:137323"/>
        <dbReference type="EC" id="2.4.1.109"/>
    </reaction>
</comment>
<dbReference type="SUPFAM" id="SSF48452">
    <property type="entry name" value="TPR-like"/>
    <property type="match status" value="1"/>
</dbReference>
<dbReference type="Pfam" id="PF08409">
    <property type="entry name" value="TMTC_DUF1736"/>
    <property type="match status" value="1"/>
</dbReference>
<dbReference type="Gene3D" id="1.25.40.10">
    <property type="entry name" value="Tetratricopeptide repeat domain"/>
    <property type="match status" value="1"/>
</dbReference>
<evidence type="ECO:0000313" key="9">
    <source>
        <dbReference type="EMBL" id="RWS21942.1"/>
    </source>
</evidence>
<dbReference type="GO" id="GO:0004169">
    <property type="term" value="F:dolichyl-phosphate-mannose-protein mannosyltransferase activity"/>
    <property type="evidence" value="ECO:0007669"/>
    <property type="project" value="UniProtKB-EC"/>
</dbReference>
<reference evidence="9 10" key="1">
    <citation type="journal article" date="2018" name="Gigascience">
        <title>Genomes of trombidid mites reveal novel predicted allergens and laterally-transferred genes associated with secondary metabolism.</title>
        <authorList>
            <person name="Dong X."/>
            <person name="Chaisiri K."/>
            <person name="Xia D."/>
            <person name="Armstrong S.D."/>
            <person name="Fang Y."/>
            <person name="Donnelly M.J."/>
            <person name="Kadowaki T."/>
            <person name="McGarry J.W."/>
            <person name="Darby A.C."/>
            <person name="Makepeace B.L."/>
        </authorList>
    </citation>
    <scope>NUCLEOTIDE SEQUENCE [LARGE SCALE GENOMIC DNA]</scope>
    <source>
        <strain evidence="9">UoL-UT</strain>
    </source>
</reference>
<dbReference type="AlphaFoldDB" id="A0A443S336"/>
<dbReference type="InterPro" id="IPR011990">
    <property type="entry name" value="TPR-like_helical_dom_sf"/>
</dbReference>
<feature type="transmembrane region" description="Helical" evidence="7">
    <location>
        <begin position="207"/>
        <end position="230"/>
    </location>
</feature>
<name>A0A443S336_9ACAR</name>
<dbReference type="GO" id="GO:0030968">
    <property type="term" value="P:endoplasmic reticulum unfolded protein response"/>
    <property type="evidence" value="ECO:0007669"/>
    <property type="project" value="TreeGrafter"/>
</dbReference>
<dbReference type="InterPro" id="IPR013618">
    <property type="entry name" value="TMTC_DUF1736"/>
</dbReference>
<comment type="catalytic activity">
    <reaction evidence="6">
        <text>a di-trans,poly-cis-dolichyl beta-D-mannosyl phosphate + L-seryl-[protein] = 3-O-(alpha-D-mannosyl)-L-seryl-[protein] + a di-trans,poly-cis-dolichyl phosphate + H(+)</text>
        <dbReference type="Rhea" id="RHEA:17377"/>
        <dbReference type="Rhea" id="RHEA-COMP:9863"/>
        <dbReference type="Rhea" id="RHEA-COMP:13546"/>
        <dbReference type="Rhea" id="RHEA-COMP:19498"/>
        <dbReference type="Rhea" id="RHEA-COMP:19501"/>
        <dbReference type="ChEBI" id="CHEBI:15378"/>
        <dbReference type="ChEBI" id="CHEBI:29999"/>
        <dbReference type="ChEBI" id="CHEBI:57683"/>
        <dbReference type="ChEBI" id="CHEBI:58211"/>
        <dbReference type="ChEBI" id="CHEBI:137321"/>
        <dbReference type="EC" id="2.4.1.109"/>
    </reaction>
</comment>
<accession>A0A443S336</accession>
<feature type="non-terminal residue" evidence="9">
    <location>
        <position position="336"/>
    </location>
</feature>
<dbReference type="VEuPathDB" id="VectorBase:LDEU010098"/>
<keyword evidence="7 9" id="KW-0812">Transmembrane</keyword>
<keyword evidence="10" id="KW-1185">Reference proteome</keyword>
<evidence type="ECO:0000256" key="7">
    <source>
        <dbReference type="SAM" id="Phobius"/>
    </source>
</evidence>
<dbReference type="GO" id="GO:0005783">
    <property type="term" value="C:endoplasmic reticulum"/>
    <property type="evidence" value="ECO:0007669"/>
    <property type="project" value="TreeGrafter"/>
</dbReference>
<protein>
    <submittedName>
        <fullName evidence="9">Transmembrane and TPR repeat-containing protein 4-like protein</fullName>
    </submittedName>
</protein>
<keyword evidence="2" id="KW-0677">Repeat</keyword>
<evidence type="ECO:0000256" key="1">
    <source>
        <dbReference type="ARBA" id="ARBA00003582"/>
    </source>
</evidence>
<dbReference type="STRING" id="299467.A0A443S336"/>
<evidence type="ECO:0000313" key="10">
    <source>
        <dbReference type="Proteomes" id="UP000288716"/>
    </source>
</evidence>
<feature type="transmembrane region" description="Helical" evidence="7">
    <location>
        <begin position="88"/>
        <end position="111"/>
    </location>
</feature>
<comment type="function">
    <text evidence="1">Transfers mannosyl residues to the hydroxyl group of serine or threonine residues.</text>
</comment>
<feature type="non-terminal residue" evidence="9">
    <location>
        <position position="1"/>
    </location>
</feature>
<feature type="transmembrane region" description="Helical" evidence="7">
    <location>
        <begin position="27"/>
        <end position="51"/>
    </location>
</feature>
<keyword evidence="3" id="KW-0802">TPR repeat</keyword>
<keyword evidence="7" id="KW-1133">Transmembrane helix</keyword>
<keyword evidence="4 7" id="KW-0472">Membrane</keyword>
<feature type="transmembrane region" description="Helical" evidence="7">
    <location>
        <begin position="132"/>
        <end position="156"/>
    </location>
</feature>
<dbReference type="InterPro" id="IPR052346">
    <property type="entry name" value="O-mannosyl-transferase_TMTC"/>
</dbReference>
<organism evidence="9 10">
    <name type="scientific">Leptotrombidium deliense</name>
    <dbReference type="NCBI Taxonomy" id="299467"/>
    <lineage>
        <taxon>Eukaryota</taxon>
        <taxon>Metazoa</taxon>
        <taxon>Ecdysozoa</taxon>
        <taxon>Arthropoda</taxon>
        <taxon>Chelicerata</taxon>
        <taxon>Arachnida</taxon>
        <taxon>Acari</taxon>
        <taxon>Acariformes</taxon>
        <taxon>Trombidiformes</taxon>
        <taxon>Prostigmata</taxon>
        <taxon>Anystina</taxon>
        <taxon>Parasitengona</taxon>
        <taxon>Trombiculoidea</taxon>
        <taxon>Trombiculidae</taxon>
        <taxon>Leptotrombidium</taxon>
    </lineage>
</organism>
<gene>
    <name evidence="9" type="ORF">B4U80_08272</name>
</gene>
<evidence type="ECO:0000256" key="2">
    <source>
        <dbReference type="ARBA" id="ARBA00022737"/>
    </source>
</evidence>
<feature type="domain" description="DUF1736" evidence="8">
    <location>
        <begin position="114"/>
        <end position="186"/>
    </location>
</feature>
<dbReference type="EMBL" id="NCKV01010283">
    <property type="protein sequence ID" value="RWS21942.1"/>
    <property type="molecule type" value="Genomic_DNA"/>
</dbReference>
<feature type="transmembrane region" description="Helical" evidence="7">
    <location>
        <begin position="176"/>
        <end position="195"/>
    </location>
</feature>
<evidence type="ECO:0000259" key="8">
    <source>
        <dbReference type="Pfam" id="PF08409"/>
    </source>
</evidence>